<keyword evidence="2" id="KW-1185">Reference proteome</keyword>
<proteinExistence type="predicted"/>
<name>A0ACD1G0X0_9EURO</name>
<sequence>MSTSVTVRHIASPHHAAASQYTGEDYVHRDDLRSTFAANMSAMYRAEVPLYGDLVRIVSEVNRAYPIAANEAHRLGLERHGAIRLGTPQELQTIRRVFALLGMAPVGYYDLAVAGLPMHATCFRPTEASALQKNPFRVFTTLLRPELITTDSSKQIALDLLSRRQIFTDDLLLLLDQAEAQGGQLTGQQAESFITNALESFRWQGMAAATVSQYQEMRKAHPILADIASFTSAHINHLTPRALDIEESHRQMARAGMAVKDRIEGPPRRACPILLRQTSFLALEESIGFREDGPSHASSARVVQGSHKARFGEIEQRGAAPTTKGRQLYDALLDEALQRADAEHADASRTDEIMAEVFAQYPDDWTELRRQGLVYFEYSCRQTSFDPSRVDAASDAADLLDQLIQQSVIVATPITYEDFLPFSAAGIFQSNLTSKSAFAHRESTADEAGFNRSLGATVLDMDGLYASHQRQSVERCFKILGLELRA</sequence>
<evidence type="ECO:0000313" key="1">
    <source>
        <dbReference type="EMBL" id="RAH42912.1"/>
    </source>
</evidence>
<gene>
    <name evidence="1" type="ORF">BO95DRAFT_445639</name>
</gene>
<protein>
    <submittedName>
        <fullName evidence="1">DUF1338-domain-containing protein</fullName>
    </submittedName>
</protein>
<accession>A0ACD1G0X0</accession>
<dbReference type="Proteomes" id="UP000249057">
    <property type="component" value="Unassembled WGS sequence"/>
</dbReference>
<dbReference type="EMBL" id="KZ825369">
    <property type="protein sequence ID" value="RAH42912.1"/>
    <property type="molecule type" value="Genomic_DNA"/>
</dbReference>
<reference evidence="1" key="1">
    <citation type="submission" date="2018-02" db="EMBL/GenBank/DDBJ databases">
        <title>The genomes of Aspergillus section Nigri reveals drivers in fungal speciation.</title>
        <authorList>
            <consortium name="DOE Joint Genome Institute"/>
            <person name="Vesth T.C."/>
            <person name="Nybo J."/>
            <person name="Theobald S."/>
            <person name="Brandl J."/>
            <person name="Frisvad J.C."/>
            <person name="Nielsen K.F."/>
            <person name="Lyhne E.K."/>
            <person name="Kogle M.E."/>
            <person name="Kuo A."/>
            <person name="Riley R."/>
            <person name="Clum A."/>
            <person name="Nolan M."/>
            <person name="Lipzen A."/>
            <person name="Salamov A."/>
            <person name="Henrissat B."/>
            <person name="Wiebenga A."/>
            <person name="De vries R.P."/>
            <person name="Grigoriev I.V."/>
            <person name="Mortensen U.H."/>
            <person name="Andersen M.R."/>
            <person name="Baker S.E."/>
        </authorList>
    </citation>
    <scope>NUCLEOTIDE SEQUENCE</scope>
    <source>
        <strain evidence="1">CBS 621.78</strain>
    </source>
</reference>
<organism evidence="1 2">
    <name type="scientific">Aspergillus brunneoviolaceus CBS 621.78</name>
    <dbReference type="NCBI Taxonomy" id="1450534"/>
    <lineage>
        <taxon>Eukaryota</taxon>
        <taxon>Fungi</taxon>
        <taxon>Dikarya</taxon>
        <taxon>Ascomycota</taxon>
        <taxon>Pezizomycotina</taxon>
        <taxon>Eurotiomycetes</taxon>
        <taxon>Eurotiomycetidae</taxon>
        <taxon>Eurotiales</taxon>
        <taxon>Aspergillaceae</taxon>
        <taxon>Aspergillus</taxon>
        <taxon>Aspergillus subgen. Circumdati</taxon>
    </lineage>
</organism>
<evidence type="ECO:0000313" key="2">
    <source>
        <dbReference type="Proteomes" id="UP000249057"/>
    </source>
</evidence>